<protein>
    <recommendedName>
        <fullName evidence="1">Microbial-type PARG catalytic domain-containing protein</fullName>
    </recommendedName>
</protein>
<organism evidence="2 5">
    <name type="scientific">Venturia inaequalis</name>
    <name type="common">Apple scab fungus</name>
    <dbReference type="NCBI Taxonomy" id="5025"/>
    <lineage>
        <taxon>Eukaryota</taxon>
        <taxon>Fungi</taxon>
        <taxon>Dikarya</taxon>
        <taxon>Ascomycota</taxon>
        <taxon>Pezizomycotina</taxon>
        <taxon>Dothideomycetes</taxon>
        <taxon>Pleosporomycetidae</taxon>
        <taxon>Venturiales</taxon>
        <taxon>Venturiaceae</taxon>
        <taxon>Venturia</taxon>
    </lineage>
</organism>
<dbReference type="AlphaFoldDB" id="A0A8H3YY94"/>
<evidence type="ECO:0000313" key="5">
    <source>
        <dbReference type="Proteomes" id="UP000433883"/>
    </source>
</evidence>
<dbReference type="InterPro" id="IPR019261">
    <property type="entry name" value="PARG_cat_microbial"/>
</dbReference>
<evidence type="ECO:0000259" key="1">
    <source>
        <dbReference type="Pfam" id="PF10021"/>
    </source>
</evidence>
<evidence type="ECO:0000313" key="6">
    <source>
        <dbReference type="Proteomes" id="UP000447873"/>
    </source>
</evidence>
<dbReference type="EMBL" id="WNWQ01000115">
    <property type="protein sequence ID" value="KAE9978249.1"/>
    <property type="molecule type" value="Genomic_DNA"/>
</dbReference>
<dbReference type="InterPro" id="IPR012664">
    <property type="entry name" value="CHP02452"/>
</dbReference>
<evidence type="ECO:0000313" key="7">
    <source>
        <dbReference type="Proteomes" id="UP000490939"/>
    </source>
</evidence>
<dbReference type="Proteomes" id="UP000490939">
    <property type="component" value="Unassembled WGS sequence"/>
</dbReference>
<dbReference type="Pfam" id="PF10021">
    <property type="entry name" value="PARG_cat_microb"/>
    <property type="match status" value="1"/>
</dbReference>
<dbReference type="Gene3D" id="3.40.220.10">
    <property type="entry name" value="Leucine Aminopeptidase, subunit E, domain 1"/>
    <property type="match status" value="1"/>
</dbReference>
<dbReference type="Proteomes" id="UP000447873">
    <property type="component" value="Unassembled WGS sequence"/>
</dbReference>
<dbReference type="PANTHER" id="PTHR35596">
    <property type="entry name" value="DUF2263 DOMAIN-CONTAINING PROTEIN"/>
    <property type="match status" value="1"/>
</dbReference>
<keyword evidence="7" id="KW-1185">Reference proteome</keyword>
<dbReference type="EMBL" id="WNWR01000431">
    <property type="protein sequence ID" value="KAE9978824.1"/>
    <property type="molecule type" value="Genomic_DNA"/>
</dbReference>
<sequence length="299" mass="32554">MSTPIDPREYRQVRQSNLSQTAQETIAVLPSVLSQLPTIHAEESTLHLLAGLPPLDAGNCSGHKGCLVRVIDDDTLDAAIALSKPESARVVVLNLASDTHPGGGWLNGALAQEESICYRSSLYLSLHNNYYPLPSLGAIYTPSMVVMRTSWTKGHAIMHSTQPKDLPVISVISLAALRRPKTRSIRDPADRSIVLRYGFETPADRTVTKSKMRLCLRLAGSNGHTRLVLGALGCGAFRNPTEEVAICWREVLQEPEFGGGWWEEVVFAVLDKGSDGDNGARDNNGNFAVFERVLDGLVV</sequence>
<dbReference type="NCBIfam" id="TIGR02452">
    <property type="entry name" value="TIGR02452 family protein"/>
    <property type="match status" value="1"/>
</dbReference>
<accession>A0A8H3YY94</accession>
<dbReference type="SUPFAM" id="SSF52949">
    <property type="entry name" value="Macro domain-like"/>
    <property type="match status" value="1"/>
</dbReference>
<evidence type="ECO:0000313" key="3">
    <source>
        <dbReference type="EMBL" id="KAE9978824.1"/>
    </source>
</evidence>
<dbReference type="PANTHER" id="PTHR35596:SF1">
    <property type="entry name" value="MICROBIAL-TYPE PARG CATALYTIC DOMAIN-CONTAINING PROTEIN"/>
    <property type="match status" value="1"/>
</dbReference>
<gene>
    <name evidence="2" type="ORF">BLS_000760</name>
    <name evidence="3" type="ORF">EG327_007273</name>
    <name evidence="4" type="ORF">EG328_001585</name>
</gene>
<name>A0A8H3YY94_VENIN</name>
<feature type="domain" description="Microbial-type PARG catalytic" evidence="1">
    <location>
        <begin position="66"/>
        <end position="148"/>
    </location>
</feature>
<dbReference type="InterPro" id="IPR043472">
    <property type="entry name" value="Macro_dom-like"/>
</dbReference>
<comment type="caution">
    <text evidence="2">The sequence shown here is derived from an EMBL/GenBank/DDBJ whole genome shotgun (WGS) entry which is preliminary data.</text>
</comment>
<dbReference type="OrthoDB" id="9985428at2759"/>
<dbReference type="Proteomes" id="UP000433883">
    <property type="component" value="Unassembled WGS sequence"/>
</dbReference>
<dbReference type="EMBL" id="WNWS01000014">
    <property type="protein sequence ID" value="KAE9987770.1"/>
    <property type="molecule type" value="Genomic_DNA"/>
</dbReference>
<evidence type="ECO:0000313" key="4">
    <source>
        <dbReference type="EMBL" id="KAE9987770.1"/>
    </source>
</evidence>
<reference evidence="2 5" key="1">
    <citation type="submission" date="2019-11" db="EMBL/GenBank/DDBJ databases">
        <title>Venturia inaequalis Genome Resource.</title>
        <authorList>
            <person name="Lichtner F.J."/>
        </authorList>
    </citation>
    <scope>NUCLEOTIDE SEQUENCE [LARGE SCALE GENOMIC DNA]</scope>
    <source>
        <strain evidence="4 6">120213</strain>
        <strain evidence="2">Bline_iso_100314</strain>
        <strain evidence="3 7">DMI_063113</strain>
    </source>
</reference>
<proteinExistence type="predicted"/>
<evidence type="ECO:0000313" key="2">
    <source>
        <dbReference type="EMBL" id="KAE9978249.1"/>
    </source>
</evidence>